<sequence>MSGRSTKRRRNILLVETGISEAIPFRRITTIIITVLIILTALVFGGCSREQEGAVDGGQTQAENGGENGGQTSSESGGDTEGNDGGQTSSELRPTFTPETYPRIDGSTVTIPLSEAVAAELMDMSVEEARPYILHNKTHQAYVNLIEKKADLIFVTYPSAEEFALAKSSGVVLDIIPVVSEAFVFLVNAENSVAGLTPSELQKIYTGEITKWSEVGGANLDIIPYQRPLNSGSQTGFLDMVMAGLTPMEPPMEQVIAEMGMLIDAVASFENGEGALGYSYYYFVMDMWGAENIKLLEIDGVAPTPEAITAGTYPFTTAYYAVVRHDEPEDSPARQVVDWLLSSGGQTLAEETGYVRIK</sequence>
<evidence type="ECO:0000259" key="11">
    <source>
        <dbReference type="Pfam" id="PF12849"/>
    </source>
</evidence>
<dbReference type="PANTHER" id="PTHR30570:SF1">
    <property type="entry name" value="PHOSPHATE-BINDING PROTEIN PSTS"/>
    <property type="match status" value="1"/>
</dbReference>
<feature type="transmembrane region" description="Helical" evidence="10">
    <location>
        <begin position="28"/>
        <end position="46"/>
    </location>
</feature>
<evidence type="ECO:0000256" key="3">
    <source>
        <dbReference type="ARBA" id="ARBA00008725"/>
    </source>
</evidence>
<comment type="subcellular location">
    <subcellularLocation>
        <location evidence="2">Cell membrane</location>
        <topology evidence="2">Lipid-anchor</topology>
    </subcellularLocation>
</comment>
<evidence type="ECO:0000256" key="10">
    <source>
        <dbReference type="SAM" id="Phobius"/>
    </source>
</evidence>
<dbReference type="InterPro" id="IPR050811">
    <property type="entry name" value="Phosphate_ABC_transporter"/>
</dbReference>
<evidence type="ECO:0000256" key="2">
    <source>
        <dbReference type="ARBA" id="ARBA00004193"/>
    </source>
</evidence>
<reference evidence="12 13" key="1">
    <citation type="submission" date="2016-10" db="EMBL/GenBank/DDBJ databases">
        <authorList>
            <person name="de Groot N.N."/>
        </authorList>
    </citation>
    <scope>NUCLEOTIDE SEQUENCE [LARGE SCALE GENOMIC DNA]</scope>
    <source>
        <strain evidence="12 13">DSM 2784</strain>
    </source>
</reference>
<name>A0A1G5RWH1_9FIRM</name>
<keyword evidence="13" id="KW-1185">Reference proteome</keyword>
<keyword evidence="10" id="KW-0812">Transmembrane</keyword>
<protein>
    <submittedName>
        <fullName evidence="12">ABC-type phosphate transport system, substrate-binding protein</fullName>
    </submittedName>
</protein>
<evidence type="ECO:0000256" key="7">
    <source>
        <dbReference type="ARBA" id="ARBA00023139"/>
    </source>
</evidence>
<dbReference type="Gene3D" id="3.40.190.10">
    <property type="entry name" value="Periplasmic binding protein-like II"/>
    <property type="match status" value="2"/>
</dbReference>
<dbReference type="PANTHER" id="PTHR30570">
    <property type="entry name" value="PERIPLASMIC PHOSPHATE BINDING COMPONENT OF PHOSPHATE ABC TRANSPORTER"/>
    <property type="match status" value="1"/>
</dbReference>
<dbReference type="AlphaFoldDB" id="A0A1G5RWH1"/>
<feature type="region of interest" description="Disordered" evidence="9">
    <location>
        <begin position="51"/>
        <end position="106"/>
    </location>
</feature>
<keyword evidence="10" id="KW-0472">Membrane</keyword>
<comment type="similarity">
    <text evidence="3">Belongs to the PstS family.</text>
</comment>
<evidence type="ECO:0000256" key="1">
    <source>
        <dbReference type="ARBA" id="ARBA00002841"/>
    </source>
</evidence>
<dbReference type="InterPro" id="IPR024370">
    <property type="entry name" value="PBP_domain"/>
</dbReference>
<keyword evidence="7" id="KW-0564">Palmitate</keyword>
<evidence type="ECO:0000256" key="9">
    <source>
        <dbReference type="SAM" id="MobiDB-lite"/>
    </source>
</evidence>
<dbReference type="SUPFAM" id="SSF53850">
    <property type="entry name" value="Periplasmic binding protein-like II"/>
    <property type="match status" value="1"/>
</dbReference>
<evidence type="ECO:0000313" key="13">
    <source>
        <dbReference type="Proteomes" id="UP000199208"/>
    </source>
</evidence>
<evidence type="ECO:0000256" key="8">
    <source>
        <dbReference type="ARBA" id="ARBA00023288"/>
    </source>
</evidence>
<gene>
    <name evidence="12" type="ORF">SAMN03080599_01278</name>
</gene>
<evidence type="ECO:0000313" key="12">
    <source>
        <dbReference type="EMBL" id="SCZ78464.1"/>
    </source>
</evidence>
<accession>A0A1G5RWH1</accession>
<organism evidence="12 13">
    <name type="scientific">Acidaminobacter hydrogenoformans DSM 2784</name>
    <dbReference type="NCBI Taxonomy" id="1120920"/>
    <lineage>
        <taxon>Bacteria</taxon>
        <taxon>Bacillati</taxon>
        <taxon>Bacillota</taxon>
        <taxon>Clostridia</taxon>
        <taxon>Peptostreptococcales</taxon>
        <taxon>Acidaminobacteraceae</taxon>
        <taxon>Acidaminobacter</taxon>
    </lineage>
</organism>
<evidence type="ECO:0000256" key="5">
    <source>
        <dbReference type="ARBA" id="ARBA00022592"/>
    </source>
</evidence>
<dbReference type="STRING" id="1120920.SAMN03080599_01278"/>
<dbReference type="GO" id="GO:0005886">
    <property type="term" value="C:plasma membrane"/>
    <property type="evidence" value="ECO:0007669"/>
    <property type="project" value="UniProtKB-SubCell"/>
</dbReference>
<keyword evidence="8" id="KW-0449">Lipoprotein</keyword>
<keyword evidence="5" id="KW-0813">Transport</keyword>
<evidence type="ECO:0000256" key="6">
    <source>
        <dbReference type="ARBA" id="ARBA00022729"/>
    </source>
</evidence>
<keyword evidence="6" id="KW-0732">Signal</keyword>
<feature type="domain" description="PBP" evidence="11">
    <location>
        <begin position="103"/>
        <end position="342"/>
    </location>
</feature>
<dbReference type="RefSeq" id="WP_170829329.1">
    <property type="nucleotide sequence ID" value="NZ_FMWL01000004.1"/>
</dbReference>
<keyword evidence="10" id="KW-1133">Transmembrane helix</keyword>
<comment type="function">
    <text evidence="1">Part of the ABC transporter complex PstSACB involved in phosphate import.</text>
</comment>
<dbReference type="EMBL" id="FMWL01000004">
    <property type="protein sequence ID" value="SCZ78464.1"/>
    <property type="molecule type" value="Genomic_DNA"/>
</dbReference>
<dbReference type="Pfam" id="PF12849">
    <property type="entry name" value="PBP_like_2"/>
    <property type="match status" value="1"/>
</dbReference>
<evidence type="ECO:0000256" key="4">
    <source>
        <dbReference type="ARBA" id="ARBA00011529"/>
    </source>
</evidence>
<keyword evidence="5" id="KW-0592">Phosphate transport</keyword>
<comment type="subunit">
    <text evidence="4">The complex is composed of two ATP-binding proteins (PstB), two transmembrane proteins (PstC and PstA) and a solute-binding protein (PstS).</text>
</comment>
<dbReference type="Proteomes" id="UP000199208">
    <property type="component" value="Unassembled WGS sequence"/>
</dbReference>
<proteinExistence type="inferred from homology"/>
<dbReference type="GO" id="GO:0006817">
    <property type="term" value="P:phosphate ion transport"/>
    <property type="evidence" value="ECO:0007669"/>
    <property type="project" value="UniProtKB-KW"/>
</dbReference>